<reference evidence="1" key="1">
    <citation type="submission" date="2023-04" db="EMBL/GenBank/DDBJ databases">
        <title>Draft Genome sequencing of Naganishia species isolated from polar environments using Oxford Nanopore Technology.</title>
        <authorList>
            <person name="Leo P."/>
            <person name="Venkateswaran K."/>
        </authorList>
    </citation>
    <scope>NUCLEOTIDE SEQUENCE</scope>
    <source>
        <strain evidence="1">DBVPG 5303</strain>
    </source>
</reference>
<dbReference type="EMBL" id="JASBWV010000002">
    <property type="protein sequence ID" value="KAJ9127581.1"/>
    <property type="molecule type" value="Genomic_DNA"/>
</dbReference>
<organism evidence="1 2">
    <name type="scientific">Naganishia onofrii</name>
    <dbReference type="NCBI Taxonomy" id="1851511"/>
    <lineage>
        <taxon>Eukaryota</taxon>
        <taxon>Fungi</taxon>
        <taxon>Dikarya</taxon>
        <taxon>Basidiomycota</taxon>
        <taxon>Agaricomycotina</taxon>
        <taxon>Tremellomycetes</taxon>
        <taxon>Filobasidiales</taxon>
        <taxon>Filobasidiaceae</taxon>
        <taxon>Naganishia</taxon>
    </lineage>
</organism>
<evidence type="ECO:0000313" key="1">
    <source>
        <dbReference type="EMBL" id="KAJ9127581.1"/>
    </source>
</evidence>
<evidence type="ECO:0000313" key="2">
    <source>
        <dbReference type="Proteomes" id="UP001234202"/>
    </source>
</evidence>
<accession>A0ACC2XVC4</accession>
<name>A0ACC2XVC4_9TREE</name>
<gene>
    <name evidence="1" type="ORF">QFC24_000990</name>
</gene>
<keyword evidence="2" id="KW-1185">Reference proteome</keyword>
<proteinExistence type="predicted"/>
<protein>
    <submittedName>
        <fullName evidence="1">Uncharacterized protein</fullName>
    </submittedName>
</protein>
<dbReference type="Proteomes" id="UP001234202">
    <property type="component" value="Unassembled WGS sequence"/>
</dbReference>
<comment type="caution">
    <text evidence="1">The sequence shown here is derived from an EMBL/GenBank/DDBJ whole genome shotgun (WGS) entry which is preliminary data.</text>
</comment>
<sequence>MTDTHTATAAGITTTTAADDALIDDIAAEYPDLAGGGEELRQHHADEDSEMIPPGSAQEIHHTDLALDEDNTQIQHHDHEMDVGVDELAGDVDGEEEGGLTDEALRQFANAAAIHYDLNHHEHHEHQVDLQDEHHHHNDGQEDTTQEHTSRHGEETEQLDPSLAQVVTGSIPPPPRPTYHQHQHTHSDSNSQTVADTAMSTTTGEKRKRDEYDPASLDSVSTGGAEGGAPGHPQPIQAQADPLQHPLIPLQHRHMILPRTPGIHHAEQQGGEKSSSLETGASLPLGSMYPHSRGSHPSAPSIQRQQDSAQTQQAASTRARKPTGAASSTSATTAGGGGGPASGRGRVRSQGVVLPGSAGGEEMQLTDGGGAGEGSDGGAGRKEGKDERSARRAEQNRRAQQNFRKRREEAMKEQAARLEVLIPQMEEMKRQQAETQLLLEALKLENTALRAVLVQAVKKGARILDETGELIGASSMPLPGVVGVGNSFPHGHPHPQTHARGPSADGTGQVDVPDVDAHATEETSALQVEGEEEEGETGIGLKAVQDVYAALDRLGARTHVYARTIVPLVTADEQQPQQQEGQQQVAAGYGGTHSSSHHLPTNLPTSGPIGGSSRRQAQAKGTHSHQPIIAQSSIRTVQHPQHQSQQGSPYTPSSYGLNNMQNLPPFPGSGSVSGVSQNGRSNSFNVNPPGSAGSAVSEQMRAVEEAIAEIDPALQVASVASGVPETHHAVGSGNQVEAEGQDGMMVDPSIDVSLS</sequence>